<comment type="caution">
    <text evidence="2">The sequence shown here is derived from an EMBL/GenBank/DDBJ whole genome shotgun (WGS) entry which is preliminary data.</text>
</comment>
<evidence type="ECO:0000313" key="2">
    <source>
        <dbReference type="EMBL" id="KAK1735550.1"/>
    </source>
</evidence>
<proteinExistence type="predicted"/>
<accession>A0AAD8XY13</accession>
<keyword evidence="3" id="KW-1185">Reference proteome</keyword>
<name>A0AAD8XY13_9STRA</name>
<dbReference type="AlphaFoldDB" id="A0AAD8XY13"/>
<evidence type="ECO:0000313" key="3">
    <source>
        <dbReference type="Proteomes" id="UP001224775"/>
    </source>
</evidence>
<feature type="region of interest" description="Disordered" evidence="1">
    <location>
        <begin position="1"/>
        <end position="24"/>
    </location>
</feature>
<organism evidence="2 3">
    <name type="scientific">Skeletonema marinoi</name>
    <dbReference type="NCBI Taxonomy" id="267567"/>
    <lineage>
        <taxon>Eukaryota</taxon>
        <taxon>Sar</taxon>
        <taxon>Stramenopiles</taxon>
        <taxon>Ochrophyta</taxon>
        <taxon>Bacillariophyta</taxon>
        <taxon>Coscinodiscophyceae</taxon>
        <taxon>Thalassiosirophycidae</taxon>
        <taxon>Thalassiosirales</taxon>
        <taxon>Skeletonemataceae</taxon>
        <taxon>Skeletonema</taxon>
        <taxon>Skeletonema marinoi-dohrnii complex</taxon>
    </lineage>
</organism>
<dbReference type="Proteomes" id="UP001224775">
    <property type="component" value="Unassembled WGS sequence"/>
</dbReference>
<reference evidence="2" key="1">
    <citation type="submission" date="2023-06" db="EMBL/GenBank/DDBJ databases">
        <title>Survivors Of The Sea: Transcriptome response of Skeletonema marinoi to long-term dormancy.</title>
        <authorList>
            <person name="Pinder M.I.M."/>
            <person name="Kourtchenko O."/>
            <person name="Robertson E.K."/>
            <person name="Larsson T."/>
            <person name="Maumus F."/>
            <person name="Osuna-Cruz C.M."/>
            <person name="Vancaester E."/>
            <person name="Stenow R."/>
            <person name="Vandepoele K."/>
            <person name="Ploug H."/>
            <person name="Bruchert V."/>
            <person name="Godhe A."/>
            <person name="Topel M."/>
        </authorList>
    </citation>
    <scope>NUCLEOTIDE SEQUENCE</scope>
    <source>
        <strain evidence="2">R05AC</strain>
    </source>
</reference>
<gene>
    <name evidence="2" type="ORF">QTG54_013713</name>
</gene>
<sequence length="222" mass="24117">MPNDNQDGPMDRLAKSLFASPGSPFTAFADKQRAERLEQCKDLEDILMACQRANEVGVDDAGAPAAASGDVSVATKSRSEARIKRFFKWNGEETGQSNDDKSSVLQDATASILDADGDNSDRDDNNQSQRLNNKASLYSKGCVQETHEMWACRALALGCGNHLSDLRRCWSDASSVQNKGELTFKDGDSGSDASCRGIQQLMARCVLKNTAELKERMAAAKK</sequence>
<evidence type="ECO:0000256" key="1">
    <source>
        <dbReference type="SAM" id="MobiDB-lite"/>
    </source>
</evidence>
<protein>
    <submittedName>
        <fullName evidence="2">Uncharacterized protein</fullName>
    </submittedName>
</protein>
<dbReference type="EMBL" id="JATAAI010000033">
    <property type="protein sequence ID" value="KAK1735550.1"/>
    <property type="molecule type" value="Genomic_DNA"/>
</dbReference>